<dbReference type="EMBL" id="QKYT01000496">
    <property type="protein sequence ID" value="RIA84398.1"/>
    <property type="molecule type" value="Genomic_DNA"/>
</dbReference>
<name>A0A397SEH5_9GLOM</name>
<proteinExistence type="predicted"/>
<reference evidence="1 2" key="1">
    <citation type="submission" date="2018-06" db="EMBL/GenBank/DDBJ databases">
        <title>Comparative genomics reveals the genomic features of Rhizophagus irregularis, R. cerebriforme, R. diaphanum and Gigaspora rosea, and their symbiotic lifestyle signature.</title>
        <authorList>
            <person name="Morin E."/>
            <person name="San Clemente H."/>
            <person name="Chen E.C.H."/>
            <person name="De La Providencia I."/>
            <person name="Hainaut M."/>
            <person name="Kuo A."/>
            <person name="Kohler A."/>
            <person name="Murat C."/>
            <person name="Tang N."/>
            <person name="Roy S."/>
            <person name="Loubradou J."/>
            <person name="Henrissat B."/>
            <person name="Grigoriev I.V."/>
            <person name="Corradi N."/>
            <person name="Roux C."/>
            <person name="Martin F.M."/>
        </authorList>
    </citation>
    <scope>NUCLEOTIDE SEQUENCE [LARGE SCALE GENOMIC DNA]</scope>
    <source>
        <strain evidence="1 2">DAOM 227022</strain>
    </source>
</reference>
<comment type="caution">
    <text evidence="1">The sequence shown here is derived from an EMBL/GenBank/DDBJ whole genome shotgun (WGS) entry which is preliminary data.</text>
</comment>
<dbReference type="Proteomes" id="UP000265703">
    <property type="component" value="Unassembled WGS sequence"/>
</dbReference>
<protein>
    <submittedName>
        <fullName evidence="1">Uncharacterized protein</fullName>
    </submittedName>
</protein>
<keyword evidence="2" id="KW-1185">Reference proteome</keyword>
<sequence>MKLRYKLKKTIANSSIKISKLNVIIIELEKNKTVITKLKSKNTEFRDRVIKLPMEVHSKKLLKDILHITQNKEIDDCLL</sequence>
<gene>
    <name evidence="1" type="ORF">C1645_832340</name>
</gene>
<evidence type="ECO:0000313" key="2">
    <source>
        <dbReference type="Proteomes" id="UP000265703"/>
    </source>
</evidence>
<dbReference type="AlphaFoldDB" id="A0A397SEH5"/>
<accession>A0A397SEH5</accession>
<evidence type="ECO:0000313" key="1">
    <source>
        <dbReference type="EMBL" id="RIA84398.1"/>
    </source>
</evidence>
<dbReference type="OrthoDB" id="2437138at2759"/>
<organism evidence="1 2">
    <name type="scientific">Glomus cerebriforme</name>
    <dbReference type="NCBI Taxonomy" id="658196"/>
    <lineage>
        <taxon>Eukaryota</taxon>
        <taxon>Fungi</taxon>
        <taxon>Fungi incertae sedis</taxon>
        <taxon>Mucoromycota</taxon>
        <taxon>Glomeromycotina</taxon>
        <taxon>Glomeromycetes</taxon>
        <taxon>Glomerales</taxon>
        <taxon>Glomeraceae</taxon>
        <taxon>Glomus</taxon>
    </lineage>
</organism>